<keyword evidence="3" id="KW-1185">Reference proteome</keyword>
<dbReference type="PANTHER" id="PTHR48475">
    <property type="entry name" value="RIBONUCLEASE H"/>
    <property type="match status" value="1"/>
</dbReference>
<dbReference type="EMBL" id="BPVZ01000005">
    <property type="protein sequence ID" value="GKU91819.1"/>
    <property type="molecule type" value="Genomic_DNA"/>
</dbReference>
<dbReference type="SUPFAM" id="SSF53098">
    <property type="entry name" value="Ribonuclease H-like"/>
    <property type="match status" value="1"/>
</dbReference>
<dbReference type="GO" id="GO:0003676">
    <property type="term" value="F:nucleic acid binding"/>
    <property type="evidence" value="ECO:0007669"/>
    <property type="project" value="InterPro"/>
</dbReference>
<dbReference type="PANTHER" id="PTHR48475:SF1">
    <property type="entry name" value="RNASE H TYPE-1 DOMAIN-CONTAINING PROTEIN"/>
    <property type="match status" value="1"/>
</dbReference>
<feature type="compositionally biased region" description="Basic and acidic residues" evidence="1">
    <location>
        <begin position="23"/>
        <end position="38"/>
    </location>
</feature>
<evidence type="ECO:0000313" key="3">
    <source>
        <dbReference type="Proteomes" id="UP001054252"/>
    </source>
</evidence>
<evidence type="ECO:0000313" key="2">
    <source>
        <dbReference type="EMBL" id="GKU91819.1"/>
    </source>
</evidence>
<name>A0AAV5I0P1_9ROSI</name>
<evidence type="ECO:0000256" key="1">
    <source>
        <dbReference type="SAM" id="MobiDB-lite"/>
    </source>
</evidence>
<dbReference type="InterPro" id="IPR012337">
    <property type="entry name" value="RNaseH-like_sf"/>
</dbReference>
<accession>A0AAV5I0P1</accession>
<proteinExistence type="predicted"/>
<protein>
    <submittedName>
        <fullName evidence="2">Uncharacterized protein</fullName>
    </submittedName>
</protein>
<feature type="compositionally biased region" description="Basic and acidic residues" evidence="1">
    <location>
        <begin position="1"/>
        <end position="12"/>
    </location>
</feature>
<dbReference type="Gene3D" id="3.30.420.10">
    <property type="entry name" value="Ribonuclease H-like superfamily/Ribonuclease H"/>
    <property type="match status" value="1"/>
</dbReference>
<comment type="caution">
    <text evidence="2">The sequence shown here is derived from an EMBL/GenBank/DDBJ whole genome shotgun (WGS) entry which is preliminary data.</text>
</comment>
<reference evidence="2 3" key="1">
    <citation type="journal article" date="2021" name="Commun. Biol.">
        <title>The genome of Shorea leprosula (Dipterocarpaceae) highlights the ecological relevance of drought in aseasonal tropical rainforests.</title>
        <authorList>
            <person name="Ng K.K.S."/>
            <person name="Kobayashi M.J."/>
            <person name="Fawcett J.A."/>
            <person name="Hatakeyama M."/>
            <person name="Paape T."/>
            <person name="Ng C.H."/>
            <person name="Ang C.C."/>
            <person name="Tnah L.H."/>
            <person name="Lee C.T."/>
            <person name="Nishiyama T."/>
            <person name="Sese J."/>
            <person name="O'Brien M.J."/>
            <person name="Copetti D."/>
            <person name="Mohd Noor M.I."/>
            <person name="Ong R.C."/>
            <person name="Putra M."/>
            <person name="Sireger I.Z."/>
            <person name="Indrioko S."/>
            <person name="Kosugi Y."/>
            <person name="Izuno A."/>
            <person name="Isagi Y."/>
            <person name="Lee S.L."/>
            <person name="Shimizu K.K."/>
        </authorList>
    </citation>
    <scope>NUCLEOTIDE SEQUENCE [LARGE SCALE GENOMIC DNA]</scope>
    <source>
        <strain evidence="2">214</strain>
    </source>
</reference>
<sequence length="405" mass="46578">MMKEAWHIDHSRMVKPPQRPPSKRWEKVVHPKFPKEPKENDFKWERQHQAAFDAIKEYLSKPPMLIPPIASSVKIPEGILKKVIVIEKRMLPSIHQRGMTVEACSLDVTPTNWRHPIIEHLRNPSSKASRRTRMQALNYVLLGDVLYRKGQDELLLSCLSPDESCHVMSDVQNGICGAHQARIKIRACQLHGPLQRVLASELHPIVKPWPFRGWAIDLIGKSYPSSSKGHSFIIVATYYFTKWVDARPMKKIEQEDVIKFIKEDLIHRSLRIAIQNGLNCGEYNEATIMELEDIEEARLTALDVMKAQKLKVARAYNKRVKQKNLAKGSLIWKVVLPLGKKDSRYGKWSPNWEGPFQIHKVLKGGAYWLKSLNGELHPHKINGMYLKPFYPTVWEAWDSSASTSA</sequence>
<feature type="region of interest" description="Disordered" evidence="1">
    <location>
        <begin position="1"/>
        <end position="38"/>
    </location>
</feature>
<dbReference type="AlphaFoldDB" id="A0AAV5I0P1"/>
<organism evidence="2 3">
    <name type="scientific">Rubroshorea leprosula</name>
    <dbReference type="NCBI Taxonomy" id="152421"/>
    <lineage>
        <taxon>Eukaryota</taxon>
        <taxon>Viridiplantae</taxon>
        <taxon>Streptophyta</taxon>
        <taxon>Embryophyta</taxon>
        <taxon>Tracheophyta</taxon>
        <taxon>Spermatophyta</taxon>
        <taxon>Magnoliopsida</taxon>
        <taxon>eudicotyledons</taxon>
        <taxon>Gunneridae</taxon>
        <taxon>Pentapetalae</taxon>
        <taxon>rosids</taxon>
        <taxon>malvids</taxon>
        <taxon>Malvales</taxon>
        <taxon>Dipterocarpaceae</taxon>
        <taxon>Rubroshorea</taxon>
    </lineage>
</organism>
<dbReference type="Proteomes" id="UP001054252">
    <property type="component" value="Unassembled WGS sequence"/>
</dbReference>
<gene>
    <name evidence="2" type="ORF">SLEP1_g5634</name>
</gene>
<dbReference type="InterPro" id="IPR036397">
    <property type="entry name" value="RNaseH_sf"/>
</dbReference>